<dbReference type="EMBL" id="BTGU01000082">
    <property type="protein sequence ID" value="GMN58889.1"/>
    <property type="molecule type" value="Genomic_DNA"/>
</dbReference>
<accession>A0AA88DQ64</accession>
<comment type="caution">
    <text evidence="1">The sequence shown here is derived from an EMBL/GenBank/DDBJ whole genome shotgun (WGS) entry which is preliminary data.</text>
</comment>
<gene>
    <name evidence="1" type="ORF">TIFTF001_027985</name>
</gene>
<reference evidence="1" key="1">
    <citation type="submission" date="2023-07" db="EMBL/GenBank/DDBJ databases">
        <title>draft genome sequence of fig (Ficus carica).</title>
        <authorList>
            <person name="Takahashi T."/>
            <person name="Nishimura K."/>
        </authorList>
    </citation>
    <scope>NUCLEOTIDE SEQUENCE</scope>
</reference>
<name>A0AA88DQ64_FICCA</name>
<evidence type="ECO:0000313" key="2">
    <source>
        <dbReference type="Proteomes" id="UP001187192"/>
    </source>
</evidence>
<evidence type="ECO:0000313" key="1">
    <source>
        <dbReference type="EMBL" id="GMN58889.1"/>
    </source>
</evidence>
<organism evidence="1 2">
    <name type="scientific">Ficus carica</name>
    <name type="common">Common fig</name>
    <dbReference type="NCBI Taxonomy" id="3494"/>
    <lineage>
        <taxon>Eukaryota</taxon>
        <taxon>Viridiplantae</taxon>
        <taxon>Streptophyta</taxon>
        <taxon>Embryophyta</taxon>
        <taxon>Tracheophyta</taxon>
        <taxon>Spermatophyta</taxon>
        <taxon>Magnoliopsida</taxon>
        <taxon>eudicotyledons</taxon>
        <taxon>Gunneridae</taxon>
        <taxon>Pentapetalae</taxon>
        <taxon>rosids</taxon>
        <taxon>fabids</taxon>
        <taxon>Rosales</taxon>
        <taxon>Moraceae</taxon>
        <taxon>Ficeae</taxon>
        <taxon>Ficus</taxon>
    </lineage>
</organism>
<protein>
    <submittedName>
        <fullName evidence="1">Uncharacterized protein</fullName>
    </submittedName>
</protein>
<dbReference type="AlphaFoldDB" id="A0AA88DQ64"/>
<sequence length="105" mass="11814">MHMQYDEEVDHGEDEPVIVVSPVKSKEIGMERGHHRYDRVVITVMTVTPVTSSGHRYDHPVITVMTGTLVHVMTGTLVHGIGRGNNRYDRPVITVMTVTLVHGIW</sequence>
<proteinExistence type="predicted"/>
<dbReference type="Proteomes" id="UP001187192">
    <property type="component" value="Unassembled WGS sequence"/>
</dbReference>
<keyword evidence="2" id="KW-1185">Reference proteome</keyword>